<comment type="caution">
    <text evidence="1">The sequence shown here is derived from an EMBL/GenBank/DDBJ whole genome shotgun (WGS) entry which is preliminary data.</text>
</comment>
<dbReference type="Pfam" id="PF13344">
    <property type="entry name" value="Hydrolase_6"/>
    <property type="match status" value="1"/>
</dbReference>
<evidence type="ECO:0000313" key="2">
    <source>
        <dbReference type="Proteomes" id="UP000320314"/>
    </source>
</evidence>
<evidence type="ECO:0000313" key="1">
    <source>
        <dbReference type="EMBL" id="TPW26632.1"/>
    </source>
</evidence>
<dbReference type="NCBIfam" id="TIGR01459">
    <property type="entry name" value="HAD-SF-IIA-hyp4"/>
    <property type="match status" value="1"/>
</dbReference>
<dbReference type="OrthoDB" id="9791073at2"/>
<dbReference type="AlphaFoldDB" id="A0A506TX67"/>
<keyword evidence="2" id="KW-1185">Reference proteome</keyword>
<dbReference type="Pfam" id="PF13242">
    <property type="entry name" value="Hydrolase_like"/>
    <property type="match status" value="1"/>
</dbReference>
<proteinExistence type="predicted"/>
<dbReference type="PANTHER" id="PTHR19288">
    <property type="entry name" value="4-NITROPHENYLPHOSPHATASE-RELATED"/>
    <property type="match status" value="1"/>
</dbReference>
<keyword evidence="1" id="KW-0378">Hydrolase</keyword>
<gene>
    <name evidence="1" type="ORF">FJU11_14100</name>
</gene>
<dbReference type="EMBL" id="VHLH01000028">
    <property type="protein sequence ID" value="TPW26632.1"/>
    <property type="molecule type" value="Genomic_DNA"/>
</dbReference>
<dbReference type="InterPro" id="IPR006356">
    <property type="entry name" value="HAD-SF_hydro_IIA_hyp3"/>
</dbReference>
<dbReference type="GO" id="GO:0016791">
    <property type="term" value="F:phosphatase activity"/>
    <property type="evidence" value="ECO:0007669"/>
    <property type="project" value="TreeGrafter"/>
</dbReference>
<dbReference type="GO" id="GO:0005737">
    <property type="term" value="C:cytoplasm"/>
    <property type="evidence" value="ECO:0007669"/>
    <property type="project" value="TreeGrafter"/>
</dbReference>
<dbReference type="InterPro" id="IPR006357">
    <property type="entry name" value="HAD-SF_hydro_IIA"/>
</dbReference>
<dbReference type="SUPFAM" id="SSF56784">
    <property type="entry name" value="HAD-like"/>
    <property type="match status" value="1"/>
</dbReference>
<protein>
    <submittedName>
        <fullName evidence="1">TIGR01459 family HAD-type hydrolase</fullName>
    </submittedName>
</protein>
<reference evidence="1 2" key="1">
    <citation type="submission" date="2019-06" db="EMBL/GenBank/DDBJ databases">
        <authorList>
            <person name="Li M."/>
        </authorList>
    </citation>
    <scope>NUCLEOTIDE SEQUENCE [LARGE SCALE GENOMIC DNA]</scope>
    <source>
        <strain evidence="1 2">BGMRC6574</strain>
    </source>
</reference>
<dbReference type="CDD" id="cd07525">
    <property type="entry name" value="HAD_like"/>
    <property type="match status" value="1"/>
</dbReference>
<dbReference type="RefSeq" id="WP_141167757.1">
    <property type="nucleotide sequence ID" value="NZ_VHLH01000028.1"/>
</dbReference>
<dbReference type="Gene3D" id="3.40.50.1000">
    <property type="entry name" value="HAD superfamily/HAD-like"/>
    <property type="match status" value="2"/>
</dbReference>
<dbReference type="InterPro" id="IPR036412">
    <property type="entry name" value="HAD-like_sf"/>
</dbReference>
<dbReference type="NCBIfam" id="TIGR01460">
    <property type="entry name" value="HAD-SF-IIA"/>
    <property type="match status" value="1"/>
</dbReference>
<dbReference type="Proteomes" id="UP000320314">
    <property type="component" value="Unassembled WGS sequence"/>
</dbReference>
<sequence>MPKRLHRLSEASANYDVILSDVWGVVHNGVRAYGPACEALAETRRAGTTVVLITNSPRRVEPVHAQLRQIGVPDEAFDRLVTSGDVTRHLIAEGPHKLFFIGAERDHHLFEGLDVSLVGEDEAEGVLCTGPFDDENEGAEDYRAMLTRFRERDLPFICANPDLVVERGERLVTCAGALTKLYGELGGRTLIAGKPYRPIYEEAMATARDVRDAVDPAGVLAIGDGLATDVKGAQDFGLDVLFVAAGIHAREYGGNDIDADRLSAYLDAEGAAPRYWMPRLV</sequence>
<accession>A0A506TX67</accession>
<organism evidence="1 2">
    <name type="scientific">Pararhizobium mangrovi</name>
    <dbReference type="NCBI Taxonomy" id="2590452"/>
    <lineage>
        <taxon>Bacteria</taxon>
        <taxon>Pseudomonadati</taxon>
        <taxon>Pseudomonadota</taxon>
        <taxon>Alphaproteobacteria</taxon>
        <taxon>Hyphomicrobiales</taxon>
        <taxon>Rhizobiaceae</taxon>
        <taxon>Rhizobium/Agrobacterium group</taxon>
        <taxon>Pararhizobium</taxon>
    </lineage>
</organism>
<dbReference type="InterPro" id="IPR023214">
    <property type="entry name" value="HAD_sf"/>
</dbReference>
<name>A0A506TX67_9HYPH</name>
<dbReference type="PANTHER" id="PTHR19288:SF90">
    <property type="entry name" value="OS08G0542600 PROTEIN"/>
    <property type="match status" value="1"/>
</dbReference>